<proteinExistence type="predicted"/>
<evidence type="ECO:0000313" key="2">
    <source>
        <dbReference type="EMBL" id="KAH9309832.1"/>
    </source>
</evidence>
<evidence type="ECO:0000313" key="3">
    <source>
        <dbReference type="Proteomes" id="UP000824469"/>
    </source>
</evidence>
<comment type="caution">
    <text evidence="2">The sequence shown here is derived from an EMBL/GenBank/DDBJ whole genome shotgun (WGS) entry which is preliminary data.</text>
</comment>
<feature type="non-terminal residue" evidence="2">
    <location>
        <position position="171"/>
    </location>
</feature>
<gene>
    <name evidence="2" type="ORF">KI387_037743</name>
</gene>
<evidence type="ECO:0000256" key="1">
    <source>
        <dbReference type="SAM" id="MobiDB-lite"/>
    </source>
</evidence>
<accession>A0AA38L6U2</accession>
<sequence length="171" mass="19025">MGLNPIIGGEVDVHSLTTMEGVVEKSIRQEQKLKAISTHKEEVRKKVPNSSSSSLAPKKGPWKKFGMKIKFSANNNKKTTTNKLATNVRNNFLKNNNNGQKSYGGQNDNFKAVNKFEPKKGPVGGYYNCGKDHYTNQFPLKKDDRNQQHKIHVAVADKQAVKASHTDRSSG</sequence>
<dbReference type="AlphaFoldDB" id="A0AA38L6U2"/>
<name>A0AA38L6U2_TAXCH</name>
<reference evidence="2 3" key="1">
    <citation type="journal article" date="2021" name="Nat. Plants">
        <title>The Taxus genome provides insights into paclitaxel biosynthesis.</title>
        <authorList>
            <person name="Xiong X."/>
            <person name="Gou J."/>
            <person name="Liao Q."/>
            <person name="Li Y."/>
            <person name="Zhou Q."/>
            <person name="Bi G."/>
            <person name="Li C."/>
            <person name="Du R."/>
            <person name="Wang X."/>
            <person name="Sun T."/>
            <person name="Guo L."/>
            <person name="Liang H."/>
            <person name="Lu P."/>
            <person name="Wu Y."/>
            <person name="Zhang Z."/>
            <person name="Ro D.K."/>
            <person name="Shang Y."/>
            <person name="Huang S."/>
            <person name="Yan J."/>
        </authorList>
    </citation>
    <scope>NUCLEOTIDE SEQUENCE [LARGE SCALE GENOMIC DNA]</scope>
    <source>
        <strain evidence="2">Ta-2019</strain>
    </source>
</reference>
<dbReference type="EMBL" id="JAHRHJ020000007">
    <property type="protein sequence ID" value="KAH9309832.1"/>
    <property type="molecule type" value="Genomic_DNA"/>
</dbReference>
<protein>
    <submittedName>
        <fullName evidence="2">Uncharacterized protein</fullName>
    </submittedName>
</protein>
<organism evidence="2 3">
    <name type="scientific">Taxus chinensis</name>
    <name type="common">Chinese yew</name>
    <name type="synonym">Taxus wallichiana var. chinensis</name>
    <dbReference type="NCBI Taxonomy" id="29808"/>
    <lineage>
        <taxon>Eukaryota</taxon>
        <taxon>Viridiplantae</taxon>
        <taxon>Streptophyta</taxon>
        <taxon>Embryophyta</taxon>
        <taxon>Tracheophyta</taxon>
        <taxon>Spermatophyta</taxon>
        <taxon>Pinopsida</taxon>
        <taxon>Pinidae</taxon>
        <taxon>Conifers II</taxon>
        <taxon>Cupressales</taxon>
        <taxon>Taxaceae</taxon>
        <taxon>Taxus</taxon>
    </lineage>
</organism>
<keyword evidence="3" id="KW-1185">Reference proteome</keyword>
<feature type="region of interest" description="Disordered" evidence="1">
    <location>
        <begin position="37"/>
        <end position="61"/>
    </location>
</feature>
<dbReference type="Proteomes" id="UP000824469">
    <property type="component" value="Unassembled WGS sequence"/>
</dbReference>